<evidence type="ECO:0000256" key="1">
    <source>
        <dbReference type="SAM" id="MobiDB-lite"/>
    </source>
</evidence>
<name>A0A0B6YKS3_9EUPU</name>
<feature type="non-terminal residue" evidence="2">
    <location>
        <position position="1"/>
    </location>
</feature>
<sequence>HEQGAATKDQLGAGSTVFETNMQSPTNFAGSTSGVSQSTANSTVHIHHHHHEKKITVENATNVLIGDDSTFLNKVQPPVATDDDG</sequence>
<gene>
    <name evidence="2" type="primary">ORF26783</name>
</gene>
<feature type="compositionally biased region" description="Polar residues" evidence="1">
    <location>
        <begin position="20"/>
        <end position="42"/>
    </location>
</feature>
<feature type="non-terminal residue" evidence="2">
    <location>
        <position position="85"/>
    </location>
</feature>
<evidence type="ECO:0000313" key="2">
    <source>
        <dbReference type="EMBL" id="CEK56095.1"/>
    </source>
</evidence>
<organism evidence="2">
    <name type="scientific">Arion vulgaris</name>
    <dbReference type="NCBI Taxonomy" id="1028688"/>
    <lineage>
        <taxon>Eukaryota</taxon>
        <taxon>Metazoa</taxon>
        <taxon>Spiralia</taxon>
        <taxon>Lophotrochozoa</taxon>
        <taxon>Mollusca</taxon>
        <taxon>Gastropoda</taxon>
        <taxon>Heterobranchia</taxon>
        <taxon>Euthyneura</taxon>
        <taxon>Panpulmonata</taxon>
        <taxon>Eupulmonata</taxon>
        <taxon>Stylommatophora</taxon>
        <taxon>Helicina</taxon>
        <taxon>Arionoidea</taxon>
        <taxon>Arionidae</taxon>
        <taxon>Arion</taxon>
    </lineage>
</organism>
<dbReference type="EMBL" id="HACG01009230">
    <property type="protein sequence ID" value="CEK56095.1"/>
    <property type="molecule type" value="Transcribed_RNA"/>
</dbReference>
<dbReference type="AlphaFoldDB" id="A0A0B6YKS3"/>
<feature type="region of interest" description="Disordered" evidence="1">
    <location>
        <begin position="20"/>
        <end position="53"/>
    </location>
</feature>
<protein>
    <submittedName>
        <fullName evidence="2">Uncharacterized protein</fullName>
    </submittedName>
</protein>
<proteinExistence type="predicted"/>
<accession>A0A0B6YKS3</accession>
<reference evidence="2" key="1">
    <citation type="submission" date="2014-12" db="EMBL/GenBank/DDBJ databases">
        <title>Insight into the proteome of Arion vulgaris.</title>
        <authorList>
            <person name="Aradska J."/>
            <person name="Bulat T."/>
            <person name="Smidak R."/>
            <person name="Sarate P."/>
            <person name="Gangsoo J."/>
            <person name="Sialana F."/>
            <person name="Bilban M."/>
            <person name="Lubec G."/>
        </authorList>
    </citation>
    <scope>NUCLEOTIDE SEQUENCE</scope>
    <source>
        <tissue evidence="2">Skin</tissue>
    </source>
</reference>